<evidence type="ECO:0000256" key="1">
    <source>
        <dbReference type="ARBA" id="ARBA00022884"/>
    </source>
</evidence>
<keyword evidence="1 2" id="KW-0694">RNA-binding</keyword>
<gene>
    <name evidence="5" type="ORF">BJ554DRAFT_6805</name>
</gene>
<dbReference type="SMART" id="SM00360">
    <property type="entry name" value="RRM"/>
    <property type="match status" value="1"/>
</dbReference>
<sequence length="192" mass="21404">MNVVETEGVHVGETEESVSAMHDDYCWRDKNYLMLLITDGHAPPGVPDLHAVSSMQHIEAMKERVKQMEAEAAKLREMQASVESQITEAQAEGDVRRAVLVQGEGKEVIDARSVFVGNVDYGATPEEIQAHFQSCGTINRVTILCDKWTGHPKGYAYVEFADASFVSNALFLSDSLFRGRLIKVWVIAWTFL</sequence>
<keyword evidence="3" id="KW-0175">Coiled coil</keyword>
<name>A0A8H8DJY1_9FUNG</name>
<dbReference type="Proteomes" id="UP000673691">
    <property type="component" value="Unassembled WGS sequence"/>
</dbReference>
<organism evidence="5 6">
    <name type="scientific">Olpidium bornovanus</name>
    <dbReference type="NCBI Taxonomy" id="278681"/>
    <lineage>
        <taxon>Eukaryota</taxon>
        <taxon>Fungi</taxon>
        <taxon>Fungi incertae sedis</taxon>
        <taxon>Olpidiomycota</taxon>
        <taxon>Olpidiomycotina</taxon>
        <taxon>Olpidiomycetes</taxon>
        <taxon>Olpidiales</taxon>
        <taxon>Olpidiaceae</taxon>
        <taxon>Olpidium</taxon>
    </lineage>
</organism>
<evidence type="ECO:0000313" key="6">
    <source>
        <dbReference type="Proteomes" id="UP000673691"/>
    </source>
</evidence>
<evidence type="ECO:0000259" key="4">
    <source>
        <dbReference type="PROSITE" id="PS50102"/>
    </source>
</evidence>
<keyword evidence="6" id="KW-1185">Reference proteome</keyword>
<dbReference type="GO" id="GO:0005737">
    <property type="term" value="C:cytoplasm"/>
    <property type="evidence" value="ECO:0007669"/>
    <property type="project" value="TreeGrafter"/>
</dbReference>
<dbReference type="CDD" id="cd12306">
    <property type="entry name" value="RRM_II_PABPs"/>
    <property type="match status" value="1"/>
</dbReference>
<dbReference type="PANTHER" id="PTHR23236:SF12">
    <property type="entry name" value="EUKARYOTIC INITIATION FACTOR 4B-RELATED"/>
    <property type="match status" value="1"/>
</dbReference>
<protein>
    <recommendedName>
        <fullName evidence="4">RRM domain-containing protein</fullName>
    </recommendedName>
</protein>
<comment type="caution">
    <text evidence="5">The sequence shown here is derived from an EMBL/GenBank/DDBJ whole genome shotgun (WGS) entry which is preliminary data.</text>
</comment>
<dbReference type="GO" id="GO:0008143">
    <property type="term" value="F:poly(A) binding"/>
    <property type="evidence" value="ECO:0007669"/>
    <property type="project" value="TreeGrafter"/>
</dbReference>
<proteinExistence type="predicted"/>
<dbReference type="AlphaFoldDB" id="A0A8H8DJY1"/>
<dbReference type="OrthoDB" id="4726at2759"/>
<dbReference type="InterPro" id="IPR035979">
    <property type="entry name" value="RBD_domain_sf"/>
</dbReference>
<dbReference type="EMBL" id="JAEFCI010004266">
    <property type="protein sequence ID" value="KAG5461060.1"/>
    <property type="molecule type" value="Genomic_DNA"/>
</dbReference>
<dbReference type="Pfam" id="PF00076">
    <property type="entry name" value="RRM_1"/>
    <property type="match status" value="1"/>
</dbReference>
<reference evidence="5 6" key="1">
    <citation type="journal article" name="Sci. Rep.">
        <title>Genome-scale phylogenetic analyses confirm Olpidium as the closest living zoosporic fungus to the non-flagellated, terrestrial fungi.</title>
        <authorList>
            <person name="Chang Y."/>
            <person name="Rochon D."/>
            <person name="Sekimoto S."/>
            <person name="Wang Y."/>
            <person name="Chovatia M."/>
            <person name="Sandor L."/>
            <person name="Salamov A."/>
            <person name="Grigoriev I.V."/>
            <person name="Stajich J.E."/>
            <person name="Spatafora J.W."/>
        </authorList>
    </citation>
    <scope>NUCLEOTIDE SEQUENCE [LARGE SCALE GENOMIC DNA]</scope>
    <source>
        <strain evidence="5">S191</strain>
    </source>
</reference>
<dbReference type="Gene3D" id="3.30.70.330">
    <property type="match status" value="1"/>
</dbReference>
<evidence type="ECO:0000256" key="2">
    <source>
        <dbReference type="PROSITE-ProRule" id="PRU00176"/>
    </source>
</evidence>
<dbReference type="PANTHER" id="PTHR23236">
    <property type="entry name" value="EUKARYOTIC TRANSLATION INITIATION FACTOR 4B/4H"/>
    <property type="match status" value="1"/>
</dbReference>
<evidence type="ECO:0000256" key="3">
    <source>
        <dbReference type="SAM" id="Coils"/>
    </source>
</evidence>
<accession>A0A8H8DJY1</accession>
<evidence type="ECO:0000313" key="5">
    <source>
        <dbReference type="EMBL" id="KAG5461060.1"/>
    </source>
</evidence>
<dbReference type="InterPro" id="IPR012677">
    <property type="entry name" value="Nucleotide-bd_a/b_plait_sf"/>
</dbReference>
<feature type="coiled-coil region" evidence="3">
    <location>
        <begin position="51"/>
        <end position="92"/>
    </location>
</feature>
<feature type="domain" description="RRM" evidence="4">
    <location>
        <begin position="112"/>
        <end position="184"/>
    </location>
</feature>
<dbReference type="InterPro" id="IPR000504">
    <property type="entry name" value="RRM_dom"/>
</dbReference>
<dbReference type="PROSITE" id="PS50102">
    <property type="entry name" value="RRM"/>
    <property type="match status" value="1"/>
</dbReference>
<dbReference type="SUPFAM" id="SSF54928">
    <property type="entry name" value="RNA-binding domain, RBD"/>
    <property type="match status" value="1"/>
</dbReference>